<evidence type="ECO:0000256" key="3">
    <source>
        <dbReference type="ARBA" id="ARBA00022989"/>
    </source>
</evidence>
<organism evidence="8 9">
    <name type="scientific">Hypsibius exemplaris</name>
    <name type="common">Freshwater tardigrade</name>
    <dbReference type="NCBI Taxonomy" id="2072580"/>
    <lineage>
        <taxon>Eukaryota</taxon>
        <taxon>Metazoa</taxon>
        <taxon>Ecdysozoa</taxon>
        <taxon>Tardigrada</taxon>
        <taxon>Eutardigrada</taxon>
        <taxon>Parachela</taxon>
        <taxon>Hypsibioidea</taxon>
        <taxon>Hypsibiidae</taxon>
        <taxon>Hypsibius</taxon>
    </lineage>
</organism>
<evidence type="ECO:0000256" key="6">
    <source>
        <dbReference type="SAM" id="SignalP"/>
    </source>
</evidence>
<evidence type="ECO:0000256" key="2">
    <source>
        <dbReference type="ARBA" id="ARBA00022692"/>
    </source>
</evidence>
<dbReference type="OrthoDB" id="5867643at2759"/>
<dbReference type="SUPFAM" id="SSF53822">
    <property type="entry name" value="Periplasmic binding protein-like I"/>
    <property type="match status" value="1"/>
</dbReference>
<evidence type="ECO:0000313" key="8">
    <source>
        <dbReference type="EMBL" id="OQV22050.1"/>
    </source>
</evidence>
<dbReference type="GO" id="GO:0016020">
    <property type="term" value="C:membrane"/>
    <property type="evidence" value="ECO:0007669"/>
    <property type="project" value="UniProtKB-SubCell"/>
</dbReference>
<dbReference type="AlphaFoldDB" id="A0A1W0X3R8"/>
<keyword evidence="9" id="KW-1185">Reference proteome</keyword>
<evidence type="ECO:0000259" key="7">
    <source>
        <dbReference type="Pfam" id="PF01094"/>
    </source>
</evidence>
<keyword evidence="6" id="KW-0732">Signal</keyword>
<dbReference type="InterPro" id="IPR028082">
    <property type="entry name" value="Peripla_BP_I"/>
</dbReference>
<dbReference type="Pfam" id="PF01094">
    <property type="entry name" value="ANF_receptor"/>
    <property type="match status" value="1"/>
</dbReference>
<keyword evidence="4 5" id="KW-0472">Membrane</keyword>
<feature type="transmembrane region" description="Helical" evidence="5">
    <location>
        <begin position="498"/>
        <end position="522"/>
    </location>
</feature>
<evidence type="ECO:0000256" key="1">
    <source>
        <dbReference type="ARBA" id="ARBA00004370"/>
    </source>
</evidence>
<name>A0A1W0X3R8_HYPEX</name>
<protein>
    <recommendedName>
        <fullName evidence="7">Receptor ligand binding region domain-containing protein</fullName>
    </recommendedName>
</protein>
<keyword evidence="2 5" id="KW-0812">Transmembrane</keyword>
<dbReference type="InterPro" id="IPR001828">
    <property type="entry name" value="ANF_lig-bd_rcpt"/>
</dbReference>
<feature type="domain" description="Receptor ligand binding region" evidence="7">
    <location>
        <begin position="178"/>
        <end position="400"/>
    </location>
</feature>
<keyword evidence="3 5" id="KW-1133">Transmembrane helix</keyword>
<gene>
    <name evidence="8" type="ORF">BV898_03897</name>
</gene>
<dbReference type="Gene3D" id="3.40.50.2300">
    <property type="match status" value="1"/>
</dbReference>
<accession>A0A1W0X3R8</accession>
<feature type="chain" id="PRO_5013026281" description="Receptor ligand binding region domain-containing protein" evidence="6">
    <location>
        <begin position="28"/>
        <end position="557"/>
    </location>
</feature>
<dbReference type="Proteomes" id="UP000192578">
    <property type="component" value="Unassembled WGS sequence"/>
</dbReference>
<evidence type="ECO:0000313" key="9">
    <source>
        <dbReference type="Proteomes" id="UP000192578"/>
    </source>
</evidence>
<reference evidence="9" key="1">
    <citation type="submission" date="2017-01" db="EMBL/GenBank/DDBJ databases">
        <title>Comparative genomics of anhydrobiosis in the tardigrade Hypsibius dujardini.</title>
        <authorList>
            <person name="Yoshida Y."/>
            <person name="Koutsovoulos G."/>
            <person name="Laetsch D."/>
            <person name="Stevens L."/>
            <person name="Kumar S."/>
            <person name="Horikawa D."/>
            <person name="Ishino K."/>
            <person name="Komine S."/>
            <person name="Tomita M."/>
            <person name="Blaxter M."/>
            <person name="Arakawa K."/>
        </authorList>
    </citation>
    <scope>NUCLEOTIDE SEQUENCE [LARGE SCALE GENOMIC DNA]</scope>
    <source>
        <strain evidence="9">Z151</strain>
    </source>
</reference>
<sequence>MAPAKPTGKSFLCHFFELFEILTFVSSTTSTLSPAKWLLDVEIVSPTYVGTASMTSLNYMLPAFTTGLEALQKSFPQLNITHTFLTDPNANDCNSHVATITDVLAHWYYRERRETAIPVIMATSTYSGVVSVKRKTSPLSCYTESTTYPLASAWKVLWLNSIGPDDAQRKRLLPQTWICTSPIVANFGELYLKILRHYNWTNLNIISDPRASGKYPVAATVTAKRLISEGFSVTVRNMPNLQRDMNELLSLVKTTSRVVIVFGDAFALRRLLIAASINGMTTQEYVYIATRIFIHKLYGSFTWKLQGRPPDEDIIMRLAFQSVLLVDYFYQDDETAAKVDRIAVKWNEISVKTNSTGGDDLPTPYLVATHASFSLLGKILERINNDSSCINDPNRNSCHAELPASWFFDKKFHLDTGITTINSMGSQLTTTSMSYFNNGTGQHEAFLVASETMDASFRLEFPKSIRWYGGGSLPPNEPLCGYRGFACHPTTGIPLQTVVISAAAGCIAVCLFIVVAWIRILVPRLEQVWQPLDWKEISYASKANATPRNSHNSFYVF</sequence>
<evidence type="ECO:0000256" key="4">
    <source>
        <dbReference type="ARBA" id="ARBA00023136"/>
    </source>
</evidence>
<feature type="signal peptide" evidence="6">
    <location>
        <begin position="1"/>
        <end position="27"/>
    </location>
</feature>
<dbReference type="EMBL" id="MTYJ01000019">
    <property type="protein sequence ID" value="OQV22050.1"/>
    <property type="molecule type" value="Genomic_DNA"/>
</dbReference>
<proteinExistence type="predicted"/>
<comment type="caution">
    <text evidence="8">The sequence shown here is derived from an EMBL/GenBank/DDBJ whole genome shotgun (WGS) entry which is preliminary data.</text>
</comment>
<evidence type="ECO:0000256" key="5">
    <source>
        <dbReference type="SAM" id="Phobius"/>
    </source>
</evidence>
<comment type="subcellular location">
    <subcellularLocation>
        <location evidence="1">Membrane</location>
    </subcellularLocation>
</comment>